<dbReference type="Pfam" id="PF00226">
    <property type="entry name" value="DnaJ"/>
    <property type="match status" value="1"/>
</dbReference>
<evidence type="ECO:0000256" key="2">
    <source>
        <dbReference type="SAM" id="MobiDB-lite"/>
    </source>
</evidence>
<dbReference type="InterPro" id="IPR036869">
    <property type="entry name" value="J_dom_sf"/>
</dbReference>
<dbReference type="SUPFAM" id="SSF46565">
    <property type="entry name" value="Chaperone J-domain"/>
    <property type="match status" value="1"/>
</dbReference>
<evidence type="ECO:0000256" key="1">
    <source>
        <dbReference type="ARBA" id="ARBA00023186"/>
    </source>
</evidence>
<dbReference type="GO" id="GO:0042026">
    <property type="term" value="P:protein refolding"/>
    <property type="evidence" value="ECO:0007669"/>
    <property type="project" value="TreeGrafter"/>
</dbReference>
<dbReference type="Gene3D" id="1.10.287.110">
    <property type="entry name" value="DnaJ domain"/>
    <property type="match status" value="1"/>
</dbReference>
<dbReference type="InParanoid" id="D8LEK4"/>
<dbReference type="GO" id="GO:0005737">
    <property type="term" value="C:cytoplasm"/>
    <property type="evidence" value="ECO:0007669"/>
    <property type="project" value="TreeGrafter"/>
</dbReference>
<reference evidence="4 5" key="1">
    <citation type="journal article" date="2010" name="Nature">
        <title>The Ectocarpus genome and the independent evolution of multicellularity in brown algae.</title>
        <authorList>
            <person name="Cock J.M."/>
            <person name="Sterck L."/>
            <person name="Rouze P."/>
            <person name="Scornet D."/>
            <person name="Allen A.E."/>
            <person name="Amoutzias G."/>
            <person name="Anthouard V."/>
            <person name="Artiguenave F."/>
            <person name="Aury J.M."/>
            <person name="Badger J.H."/>
            <person name="Beszteri B."/>
            <person name="Billiau K."/>
            <person name="Bonnet E."/>
            <person name="Bothwell J.H."/>
            <person name="Bowler C."/>
            <person name="Boyen C."/>
            <person name="Brownlee C."/>
            <person name="Carrano C.J."/>
            <person name="Charrier B."/>
            <person name="Cho G.Y."/>
            <person name="Coelho S.M."/>
            <person name="Collen J."/>
            <person name="Corre E."/>
            <person name="Da Silva C."/>
            <person name="Delage L."/>
            <person name="Delaroque N."/>
            <person name="Dittami S.M."/>
            <person name="Doulbeau S."/>
            <person name="Elias M."/>
            <person name="Farnham G."/>
            <person name="Gachon C.M."/>
            <person name="Gschloessl B."/>
            <person name="Heesch S."/>
            <person name="Jabbari K."/>
            <person name="Jubin C."/>
            <person name="Kawai H."/>
            <person name="Kimura K."/>
            <person name="Kloareg B."/>
            <person name="Kupper F.C."/>
            <person name="Lang D."/>
            <person name="Le Bail A."/>
            <person name="Leblanc C."/>
            <person name="Lerouge P."/>
            <person name="Lohr M."/>
            <person name="Lopez P.J."/>
            <person name="Martens C."/>
            <person name="Maumus F."/>
            <person name="Michel G."/>
            <person name="Miranda-Saavedra D."/>
            <person name="Morales J."/>
            <person name="Moreau H."/>
            <person name="Motomura T."/>
            <person name="Nagasato C."/>
            <person name="Napoli C.A."/>
            <person name="Nelson D.R."/>
            <person name="Nyvall-Collen P."/>
            <person name="Peters A.F."/>
            <person name="Pommier C."/>
            <person name="Potin P."/>
            <person name="Poulain J."/>
            <person name="Quesneville H."/>
            <person name="Read B."/>
            <person name="Rensing S.A."/>
            <person name="Ritter A."/>
            <person name="Rousvoal S."/>
            <person name="Samanta M."/>
            <person name="Samson G."/>
            <person name="Schroeder D.C."/>
            <person name="Segurens B."/>
            <person name="Strittmatter M."/>
            <person name="Tonon T."/>
            <person name="Tregear J.W."/>
            <person name="Valentin K."/>
            <person name="von Dassow P."/>
            <person name="Yamagishi T."/>
            <person name="Van de Peer Y."/>
            <person name="Wincker P."/>
        </authorList>
    </citation>
    <scope>NUCLEOTIDE SEQUENCE [LARGE SCALE GENOMIC DNA]</scope>
    <source>
        <strain evidence="5">Ec32 / CCAP1310/4</strain>
    </source>
</reference>
<dbReference type="PROSITE" id="PS50076">
    <property type="entry name" value="DNAJ_2"/>
    <property type="match status" value="1"/>
</dbReference>
<dbReference type="InterPro" id="IPR001623">
    <property type="entry name" value="DnaJ_domain"/>
</dbReference>
<dbReference type="PROSITE" id="PS00636">
    <property type="entry name" value="DNAJ_1"/>
    <property type="match status" value="1"/>
</dbReference>
<evidence type="ECO:0000313" key="5">
    <source>
        <dbReference type="Proteomes" id="UP000002630"/>
    </source>
</evidence>
<dbReference type="EMBL" id="FN647950">
    <property type="protein sequence ID" value="CBN78567.1"/>
    <property type="molecule type" value="Genomic_DNA"/>
</dbReference>
<feature type="compositionally biased region" description="Basic and acidic residues" evidence="2">
    <location>
        <begin position="177"/>
        <end position="193"/>
    </location>
</feature>
<dbReference type="PANTHER" id="PTHR43096:SF52">
    <property type="entry name" value="DNAJ HOMOLOG 1, MITOCHONDRIAL-RELATED"/>
    <property type="match status" value="1"/>
</dbReference>
<feature type="region of interest" description="Disordered" evidence="2">
    <location>
        <begin position="177"/>
        <end position="205"/>
    </location>
</feature>
<keyword evidence="4" id="KW-0346">Stress response</keyword>
<dbReference type="Proteomes" id="UP000002630">
    <property type="component" value="Linkage Group LG24"/>
</dbReference>
<keyword evidence="5" id="KW-1185">Reference proteome</keyword>
<dbReference type="PANTHER" id="PTHR43096">
    <property type="entry name" value="DNAJ HOMOLOG 1, MITOCHONDRIAL-RELATED"/>
    <property type="match status" value="1"/>
</dbReference>
<dbReference type="EMBL" id="FN649749">
    <property type="protein sequence ID" value="CBN78567.1"/>
    <property type="molecule type" value="Genomic_DNA"/>
</dbReference>
<accession>D8LEK4</accession>
<dbReference type="GO" id="GO:0051082">
    <property type="term" value="F:unfolded protein binding"/>
    <property type="evidence" value="ECO:0007669"/>
    <property type="project" value="TreeGrafter"/>
</dbReference>
<dbReference type="SMART" id="SM00271">
    <property type="entry name" value="DnaJ"/>
    <property type="match status" value="1"/>
</dbReference>
<dbReference type="InterPro" id="IPR018253">
    <property type="entry name" value="DnaJ_domain_CS"/>
</dbReference>
<dbReference type="eggNOG" id="KOG0715">
    <property type="taxonomic scope" value="Eukaryota"/>
</dbReference>
<dbReference type="CDD" id="cd06257">
    <property type="entry name" value="DnaJ"/>
    <property type="match status" value="1"/>
</dbReference>
<proteinExistence type="predicted"/>
<evidence type="ECO:0000313" key="4">
    <source>
        <dbReference type="EMBL" id="CBN78567.1"/>
    </source>
</evidence>
<name>D8LEK4_ECTSI</name>
<keyword evidence="1" id="KW-0143">Chaperone</keyword>
<gene>
    <name evidence="4" type="ORF">Esi_0132_0019</name>
</gene>
<sequence length="205" mass="23692">MRDYYAILRVARTATNSEIKAAYRQIALAVHPDVNKGDKGSEDEFKDASEAYSVLADTEQRRIYDRTLGVRKVNSSSTRWADAAKKTKAQQPLYTAKPPPGMKIHNEGEWKAWHYGVDAVQKEAFVQEANWLDLEGNRHQAYFRRQEKKEKAMYGVGRGHKFNASRQRHDVIERVRLRREERLKRDRSRRPAEDNAAADDVCSIS</sequence>
<protein>
    <submittedName>
        <fullName evidence="4">Heat shock protein 40 like protein/ DnaJ domain containing protein</fullName>
    </submittedName>
</protein>
<feature type="domain" description="J" evidence="3">
    <location>
        <begin position="3"/>
        <end position="68"/>
    </location>
</feature>
<dbReference type="PRINTS" id="PR00625">
    <property type="entry name" value="JDOMAIN"/>
</dbReference>
<dbReference type="AlphaFoldDB" id="D8LEK4"/>
<dbReference type="STRING" id="2880.D8LEK4"/>
<organism evidence="4 5">
    <name type="scientific">Ectocarpus siliculosus</name>
    <name type="common">Brown alga</name>
    <name type="synonym">Conferva siliculosa</name>
    <dbReference type="NCBI Taxonomy" id="2880"/>
    <lineage>
        <taxon>Eukaryota</taxon>
        <taxon>Sar</taxon>
        <taxon>Stramenopiles</taxon>
        <taxon>Ochrophyta</taxon>
        <taxon>PX clade</taxon>
        <taxon>Phaeophyceae</taxon>
        <taxon>Ectocarpales</taxon>
        <taxon>Ectocarpaceae</taxon>
        <taxon>Ectocarpus</taxon>
    </lineage>
</organism>
<evidence type="ECO:0000259" key="3">
    <source>
        <dbReference type="PROSITE" id="PS50076"/>
    </source>
</evidence>
<dbReference type="OrthoDB" id="10250354at2759"/>